<accession>A0A4V1G4U0</accession>
<keyword evidence="2" id="KW-0677">Repeat</keyword>
<dbReference type="Proteomes" id="UP000301475">
    <property type="component" value="Chromosome"/>
</dbReference>
<keyword evidence="4" id="KW-0472">Membrane</keyword>
<keyword evidence="7" id="KW-1185">Reference proteome</keyword>
<dbReference type="Pfam" id="PF00128">
    <property type="entry name" value="Alpha-amylase"/>
    <property type="match status" value="1"/>
</dbReference>
<name>A0A4V1G4U0_9FIRM</name>
<evidence type="ECO:0000256" key="3">
    <source>
        <dbReference type="ARBA" id="ARBA00023001"/>
    </source>
</evidence>
<reference evidence="6 7" key="1">
    <citation type="submission" date="2019-04" db="EMBL/GenBank/DDBJ databases">
        <authorList>
            <person name="Embree M."/>
            <person name="Gaffney J.R."/>
        </authorList>
    </citation>
    <scope>NUCLEOTIDE SEQUENCE [LARGE SCALE GENOMIC DNA]</scope>
    <source>
        <strain evidence="6 7">JE7A12</strain>
    </source>
</reference>
<dbReference type="InterPro" id="IPR009459">
    <property type="entry name" value="MucBP_dom"/>
</dbReference>
<evidence type="ECO:0000256" key="2">
    <source>
        <dbReference type="ARBA" id="ARBA00022737"/>
    </source>
</evidence>
<dbReference type="Gene3D" id="3.10.20.320">
    <property type="entry name" value="Putative peptidoglycan bound protein (lpxtg motif)"/>
    <property type="match status" value="2"/>
</dbReference>
<dbReference type="KEGG" id="ruj:E5Z56_00270"/>
<dbReference type="InterPro" id="IPR013783">
    <property type="entry name" value="Ig-like_fold"/>
</dbReference>
<evidence type="ECO:0000256" key="4">
    <source>
        <dbReference type="SAM" id="Phobius"/>
    </source>
</evidence>
<dbReference type="PANTHER" id="PTHR43002">
    <property type="entry name" value="GLYCOGEN DEBRANCHING ENZYME"/>
    <property type="match status" value="1"/>
</dbReference>
<evidence type="ECO:0000313" key="6">
    <source>
        <dbReference type="EMBL" id="QCT05893.1"/>
    </source>
</evidence>
<dbReference type="InterPro" id="IPR011840">
    <property type="entry name" value="PulA_typeI"/>
</dbReference>
<evidence type="ECO:0000256" key="1">
    <source>
        <dbReference type="ARBA" id="ARBA00008061"/>
    </source>
</evidence>
<dbReference type="Gene3D" id="3.20.20.80">
    <property type="entry name" value="Glycosidases"/>
    <property type="match status" value="1"/>
</dbReference>
<dbReference type="InterPro" id="IPR017853">
    <property type="entry name" value="GH"/>
</dbReference>
<dbReference type="NCBIfam" id="TIGR02104">
    <property type="entry name" value="pulA_typeI"/>
    <property type="match status" value="1"/>
</dbReference>
<keyword evidence="6" id="KW-0326">Glycosidase</keyword>
<gene>
    <name evidence="6" type="primary">pulA</name>
    <name evidence="6" type="ORF">E5Z56_00270</name>
</gene>
<dbReference type="EC" id="3.2.1.41" evidence="6"/>
<dbReference type="Gene3D" id="2.60.40.1180">
    <property type="entry name" value="Golgi alpha-mannosidase II"/>
    <property type="match status" value="1"/>
</dbReference>
<protein>
    <submittedName>
        <fullName evidence="6">Type I pullulanase</fullName>
        <ecNumber evidence="6">3.2.1.41</ecNumber>
    </submittedName>
</protein>
<dbReference type="Pfam" id="PF06458">
    <property type="entry name" value="MucBP"/>
    <property type="match status" value="3"/>
</dbReference>
<dbReference type="CDD" id="cd02860">
    <property type="entry name" value="E_set_Pullulanase"/>
    <property type="match status" value="1"/>
</dbReference>
<dbReference type="SUPFAM" id="SSF51445">
    <property type="entry name" value="(Trans)glycosidases"/>
    <property type="match status" value="1"/>
</dbReference>
<dbReference type="SUPFAM" id="SSF81296">
    <property type="entry name" value="E set domains"/>
    <property type="match status" value="1"/>
</dbReference>
<dbReference type="InterPro" id="IPR006047">
    <property type="entry name" value="GH13_cat_dom"/>
</dbReference>
<keyword evidence="3" id="KW-0136">Cellulose degradation</keyword>
<keyword evidence="4" id="KW-1133">Transmembrane helix</keyword>
<dbReference type="GO" id="GO:0051060">
    <property type="term" value="F:pullulanase activity"/>
    <property type="evidence" value="ECO:0007669"/>
    <property type="project" value="UniProtKB-EC"/>
</dbReference>
<dbReference type="CDD" id="cd11341">
    <property type="entry name" value="AmyAc_Pullulanase_LD-like"/>
    <property type="match status" value="1"/>
</dbReference>
<dbReference type="Gene3D" id="2.60.40.10">
    <property type="entry name" value="Immunoglobulins"/>
    <property type="match status" value="1"/>
</dbReference>
<organism evidence="6 7">
    <name type="scientific">Ruminococcus bovis</name>
    <dbReference type="NCBI Taxonomy" id="2564099"/>
    <lineage>
        <taxon>Bacteria</taxon>
        <taxon>Bacillati</taxon>
        <taxon>Bacillota</taxon>
        <taxon>Clostridia</taxon>
        <taxon>Eubacteriales</taxon>
        <taxon>Oscillospiraceae</taxon>
        <taxon>Ruminococcus</taxon>
    </lineage>
</organism>
<evidence type="ECO:0000313" key="7">
    <source>
        <dbReference type="Proteomes" id="UP000301475"/>
    </source>
</evidence>
<dbReference type="InterPro" id="IPR013780">
    <property type="entry name" value="Glyco_hydro_b"/>
</dbReference>
<dbReference type="InterPro" id="IPR004193">
    <property type="entry name" value="Glyco_hydro_13_N"/>
</dbReference>
<feature type="domain" description="Glycosyl hydrolase family 13 catalytic" evidence="5">
    <location>
        <begin position="203"/>
        <end position="576"/>
    </location>
</feature>
<proteinExistence type="inferred from homology"/>
<keyword evidence="6" id="KW-0378">Hydrolase</keyword>
<feature type="transmembrane region" description="Helical" evidence="4">
    <location>
        <begin position="906"/>
        <end position="926"/>
    </location>
</feature>
<dbReference type="OrthoDB" id="9761875at2"/>
<dbReference type="InterPro" id="IPR014756">
    <property type="entry name" value="Ig_E-set"/>
</dbReference>
<keyword evidence="3" id="KW-0624">Polysaccharide degradation</keyword>
<dbReference type="AlphaFoldDB" id="A0A4V1G4U0"/>
<dbReference type="EMBL" id="CP039381">
    <property type="protein sequence ID" value="QCT05893.1"/>
    <property type="molecule type" value="Genomic_DNA"/>
</dbReference>
<sequence length="944" mass="105072">MPIKKILSLVLILVMMVGLNIVNFNAETTKDYAAYAAKLDETAYNGNDLGATYTKKATTFKVWSPTASEVKVRLYKYGSEKENKDGFFKEQDMTFDKSNGVWSCTLTGDLKNIYYTYVVTNDGKAEEVVDIYAKAVGANGKRGMIVDLTSTNPTDWDKDTHKTVKNQTDAVIWEVQVKDFSYAENSGVSKENRGKFLAFTEDGTVVDGVSGNNATCISYLKKLGVNYVQINPMYDFGSVDETGKDDQFNWGYDPVNYNVPEGSFSSNPYDGNVRINECKQMIKALHDAGIGVIMDVVYNHTYTGEDSYFNRTVPNYYYRMNSDGTFSDGSACGNDTASEHKMFRKFMIDSITYWASEYHIDGFRFDLMGLHDCDTMNQIRYALDEINPQILMYGEAWDLKTACDDGTVLATQANMDKLDNRIGAFDDTVRDAIKGNTFDATDKGFLASGKKTGNIKIGLSGECVNGWASAPTQSVVYSSCHDNYTLYDKLVSSLYPDEKDFRKRHANLVEMTKLNAATIFTAQGMTFFLAGEEFCRSKDGDENSFKSSATLNMIDWESVNNYSDVVEYYKGMIQIHKKFNAFRDPTTTTAKNLDFFENDTKGLVAFAVDGLEDDNFKKVAVLLNGNPDKSVKVDLSKIKNYSDDFVIIANDETAGLRNLGTVSGTVEVPQSSAMILVDKDSFDKNCHSTEGAVVVDYVDNKTGEKVSTEIVKGQVGDSYSITPSDSVRRKYKIIDKESTTGKFTSENKHCKFTVEAYTGEYSTVTIKFIDSSTDKAIAPSKVLKNQVGQQYFTDEIPSIKGYVLDTDALPENGAGLFAVGDKVVTYKFTKEKTKKCQVNVIYMDSDGNIMDIKKLEGKQDKKYKTKAKEYENLTLTSTPKNASGVYTKAEQTVIYNYQLNDNSKKALVTTIALVGLGLLAGAGITLKVRSSRKKKRIKGIEIQK</sequence>
<dbReference type="RefSeq" id="WP_138155998.1">
    <property type="nucleotide sequence ID" value="NZ_CP039381.1"/>
</dbReference>
<comment type="similarity">
    <text evidence="1">Belongs to the glycosyl hydrolase 13 family.</text>
</comment>
<dbReference type="GO" id="GO:0030245">
    <property type="term" value="P:cellulose catabolic process"/>
    <property type="evidence" value="ECO:0007669"/>
    <property type="project" value="UniProtKB-KW"/>
</dbReference>
<keyword evidence="4" id="KW-0812">Transmembrane</keyword>
<dbReference type="SMART" id="SM00642">
    <property type="entry name" value="Aamy"/>
    <property type="match status" value="1"/>
</dbReference>
<evidence type="ECO:0000259" key="5">
    <source>
        <dbReference type="SMART" id="SM00642"/>
    </source>
</evidence>
<dbReference type="Pfam" id="PF02922">
    <property type="entry name" value="CBM_48"/>
    <property type="match status" value="1"/>
</dbReference>
<keyword evidence="3" id="KW-0119">Carbohydrate metabolism</keyword>